<sequence>MNSDFKNMFKKILMYDFFISLIFTAVIYFTAKPYVLFFLLGLLVAVINFYVNGITVEYSLDSKNVKNTGIIVIGSFIRVLLVSVIGFAIGRHNMFNIIAYIFGYSSQFISLVCYGLNNKNSGGK</sequence>
<evidence type="ECO:0000256" key="1">
    <source>
        <dbReference type="ARBA" id="ARBA00004651"/>
    </source>
</evidence>
<dbReference type="GO" id="GO:0005886">
    <property type="term" value="C:plasma membrane"/>
    <property type="evidence" value="ECO:0007669"/>
    <property type="project" value="UniProtKB-SubCell"/>
</dbReference>
<keyword evidence="3 6" id="KW-0812">Transmembrane</keyword>
<protein>
    <recommendedName>
        <fullName evidence="9">ATP synthase subunit I</fullName>
    </recommendedName>
</protein>
<keyword evidence="8" id="KW-1185">Reference proteome</keyword>
<gene>
    <name evidence="7" type="ORF">Ctaglu_01710</name>
</gene>
<dbReference type="Pfam" id="PF03899">
    <property type="entry name" value="ATP-synt_I"/>
    <property type="match status" value="1"/>
</dbReference>
<comment type="caution">
    <text evidence="7">The sequence shown here is derived from an EMBL/GenBank/DDBJ whole genome shotgun (WGS) entry which is preliminary data.</text>
</comment>
<name>A0A401UG86_9CLOT</name>
<feature type="transmembrane region" description="Helical" evidence="6">
    <location>
        <begin position="95"/>
        <end position="116"/>
    </location>
</feature>
<dbReference type="InterPro" id="IPR005598">
    <property type="entry name" value="ATP_synth_I"/>
</dbReference>
<evidence type="ECO:0000313" key="8">
    <source>
        <dbReference type="Proteomes" id="UP000287872"/>
    </source>
</evidence>
<keyword evidence="5 6" id="KW-0472">Membrane</keyword>
<evidence type="ECO:0008006" key="9">
    <source>
        <dbReference type="Google" id="ProtNLM"/>
    </source>
</evidence>
<evidence type="ECO:0000256" key="6">
    <source>
        <dbReference type="SAM" id="Phobius"/>
    </source>
</evidence>
<organism evidence="7 8">
    <name type="scientific">Clostridium tagluense</name>
    <dbReference type="NCBI Taxonomy" id="360422"/>
    <lineage>
        <taxon>Bacteria</taxon>
        <taxon>Bacillati</taxon>
        <taxon>Bacillota</taxon>
        <taxon>Clostridia</taxon>
        <taxon>Eubacteriales</taxon>
        <taxon>Clostridiaceae</taxon>
        <taxon>Clostridium</taxon>
    </lineage>
</organism>
<dbReference type="RefSeq" id="WP_124997109.1">
    <property type="nucleotide sequence ID" value="NZ_BHYK01000001.1"/>
</dbReference>
<evidence type="ECO:0000313" key="7">
    <source>
        <dbReference type="EMBL" id="GCD08548.1"/>
    </source>
</evidence>
<dbReference type="Proteomes" id="UP000287872">
    <property type="component" value="Unassembled WGS sequence"/>
</dbReference>
<dbReference type="AlphaFoldDB" id="A0A401UG86"/>
<proteinExistence type="predicted"/>
<feature type="transmembrane region" description="Helical" evidence="6">
    <location>
        <begin position="68"/>
        <end position="89"/>
    </location>
</feature>
<evidence type="ECO:0000256" key="3">
    <source>
        <dbReference type="ARBA" id="ARBA00022692"/>
    </source>
</evidence>
<evidence type="ECO:0000256" key="2">
    <source>
        <dbReference type="ARBA" id="ARBA00022475"/>
    </source>
</evidence>
<keyword evidence="4 6" id="KW-1133">Transmembrane helix</keyword>
<evidence type="ECO:0000256" key="4">
    <source>
        <dbReference type="ARBA" id="ARBA00022989"/>
    </source>
</evidence>
<dbReference type="EMBL" id="BHYK01000001">
    <property type="protein sequence ID" value="GCD08548.1"/>
    <property type="molecule type" value="Genomic_DNA"/>
</dbReference>
<evidence type="ECO:0000256" key="5">
    <source>
        <dbReference type="ARBA" id="ARBA00023136"/>
    </source>
</evidence>
<accession>A0A401UG86</accession>
<feature type="transmembrane region" description="Helical" evidence="6">
    <location>
        <begin position="35"/>
        <end position="56"/>
    </location>
</feature>
<comment type="subcellular location">
    <subcellularLocation>
        <location evidence="1">Cell membrane</location>
        <topology evidence="1">Multi-pass membrane protein</topology>
    </subcellularLocation>
</comment>
<reference evidence="7 8" key="1">
    <citation type="submission" date="2018-11" db="EMBL/GenBank/DDBJ databases">
        <title>Genome sequencing and assembly of Clostridium tagluense strain A121.</title>
        <authorList>
            <person name="Murakami T."/>
            <person name="Segawa T."/>
            <person name="Shcherbakova V.A."/>
            <person name="Mori H."/>
            <person name="Yoshimura Y."/>
        </authorList>
    </citation>
    <scope>NUCLEOTIDE SEQUENCE [LARGE SCALE GENOMIC DNA]</scope>
    <source>
        <strain evidence="7 8">A121</strain>
    </source>
</reference>
<feature type="transmembrane region" description="Helical" evidence="6">
    <location>
        <begin position="12"/>
        <end position="29"/>
    </location>
</feature>
<keyword evidence="2" id="KW-1003">Cell membrane</keyword>